<organism evidence="1 2">
    <name type="scientific">Dermacentor silvarum</name>
    <name type="common">Tick</name>
    <dbReference type="NCBI Taxonomy" id="543639"/>
    <lineage>
        <taxon>Eukaryota</taxon>
        <taxon>Metazoa</taxon>
        <taxon>Ecdysozoa</taxon>
        <taxon>Arthropoda</taxon>
        <taxon>Chelicerata</taxon>
        <taxon>Arachnida</taxon>
        <taxon>Acari</taxon>
        <taxon>Parasitiformes</taxon>
        <taxon>Ixodida</taxon>
        <taxon>Ixodoidea</taxon>
        <taxon>Ixodidae</taxon>
        <taxon>Rhipicephalinae</taxon>
        <taxon>Dermacentor</taxon>
    </lineage>
</organism>
<proteinExistence type="predicted"/>
<dbReference type="Proteomes" id="UP000821865">
    <property type="component" value="Chromosome 8"/>
</dbReference>
<accession>A0ACB8CAU7</accession>
<keyword evidence="2" id="KW-1185">Reference proteome</keyword>
<evidence type="ECO:0000313" key="1">
    <source>
        <dbReference type="EMBL" id="KAH7938028.1"/>
    </source>
</evidence>
<gene>
    <name evidence="1" type="ORF">HPB49_019373</name>
</gene>
<evidence type="ECO:0000313" key="2">
    <source>
        <dbReference type="Proteomes" id="UP000821865"/>
    </source>
</evidence>
<dbReference type="EMBL" id="CM023477">
    <property type="protein sequence ID" value="KAH7938028.1"/>
    <property type="molecule type" value="Genomic_DNA"/>
</dbReference>
<reference evidence="1" key="1">
    <citation type="submission" date="2020-05" db="EMBL/GenBank/DDBJ databases">
        <title>Large-scale comparative analyses of tick genomes elucidate their genetic diversity and vector capacities.</title>
        <authorList>
            <person name="Jia N."/>
            <person name="Wang J."/>
            <person name="Shi W."/>
            <person name="Du L."/>
            <person name="Sun Y."/>
            <person name="Zhan W."/>
            <person name="Jiang J."/>
            <person name="Wang Q."/>
            <person name="Zhang B."/>
            <person name="Ji P."/>
            <person name="Sakyi L.B."/>
            <person name="Cui X."/>
            <person name="Yuan T."/>
            <person name="Jiang B."/>
            <person name="Yang W."/>
            <person name="Lam T.T.-Y."/>
            <person name="Chang Q."/>
            <person name="Ding S."/>
            <person name="Wang X."/>
            <person name="Zhu J."/>
            <person name="Ruan X."/>
            <person name="Zhao L."/>
            <person name="Wei J."/>
            <person name="Que T."/>
            <person name="Du C."/>
            <person name="Cheng J."/>
            <person name="Dai P."/>
            <person name="Han X."/>
            <person name="Huang E."/>
            <person name="Gao Y."/>
            <person name="Liu J."/>
            <person name="Shao H."/>
            <person name="Ye R."/>
            <person name="Li L."/>
            <person name="Wei W."/>
            <person name="Wang X."/>
            <person name="Wang C."/>
            <person name="Yang T."/>
            <person name="Huo Q."/>
            <person name="Li W."/>
            <person name="Guo W."/>
            <person name="Chen H."/>
            <person name="Zhou L."/>
            <person name="Ni X."/>
            <person name="Tian J."/>
            <person name="Zhou Y."/>
            <person name="Sheng Y."/>
            <person name="Liu T."/>
            <person name="Pan Y."/>
            <person name="Xia L."/>
            <person name="Li J."/>
            <person name="Zhao F."/>
            <person name="Cao W."/>
        </authorList>
    </citation>
    <scope>NUCLEOTIDE SEQUENCE</scope>
    <source>
        <strain evidence="1">Dsil-2018</strain>
    </source>
</reference>
<name>A0ACB8CAU7_DERSI</name>
<protein>
    <submittedName>
        <fullName evidence="1">Uncharacterized protein</fullName>
    </submittedName>
</protein>
<comment type="caution">
    <text evidence="1">The sequence shown here is derived from an EMBL/GenBank/DDBJ whole genome shotgun (WGS) entry which is preliminary data.</text>
</comment>
<sequence length="167" mass="18492">MVCVCDQKPVRSISEATSVLEEAETSLVCKGVMYKQEFKPLSSQLTAHLRAEANTAGRSVFSVRCFGKVSSEGPMCTECNALRKALLTRKSYINSRVRLPAKKTLSSRLTQQKKKTARLHNEANVGKEKLSAMLAKNVAIAEEELNAKVARLPEKQREATVYIFKAS</sequence>